<dbReference type="FunFam" id="1.10.472.80:FF:000005">
    <property type="entry name" value="TBC1 domain family member 15"/>
    <property type="match status" value="1"/>
</dbReference>
<organism evidence="12 13">
    <name type="scientific">Leptonychotes weddellii</name>
    <name type="common">Weddell seal</name>
    <name type="synonym">Otaria weddellii</name>
    <dbReference type="NCBI Taxonomy" id="9713"/>
    <lineage>
        <taxon>Eukaryota</taxon>
        <taxon>Metazoa</taxon>
        <taxon>Chordata</taxon>
        <taxon>Craniata</taxon>
        <taxon>Vertebrata</taxon>
        <taxon>Euteleostomi</taxon>
        <taxon>Mammalia</taxon>
        <taxon>Eutheria</taxon>
        <taxon>Laurasiatheria</taxon>
        <taxon>Carnivora</taxon>
        <taxon>Caniformia</taxon>
        <taxon>Pinnipedia</taxon>
        <taxon>Phocidae</taxon>
        <taxon>Monachinae</taxon>
        <taxon>Lobodontini</taxon>
        <taxon>Leptonychotes</taxon>
    </lineage>
</organism>
<name>A0A2U3YLI4_LEPWE</name>
<feature type="region of interest" description="Disordered" evidence="10">
    <location>
        <begin position="804"/>
        <end position="860"/>
    </location>
</feature>
<evidence type="ECO:0000256" key="5">
    <source>
        <dbReference type="ARBA" id="ARBA00022990"/>
    </source>
</evidence>
<comment type="subunit">
    <text evidence="7">Interacts with non-phosphorylated form of RAB8A; phosphorylation of RAB8A at 'Thr-72' disrupts this interaction. Interacts with ARMC12.</text>
</comment>
<dbReference type="SMART" id="SM00164">
    <property type="entry name" value="TBC"/>
    <property type="match status" value="1"/>
</dbReference>
<dbReference type="Gene3D" id="1.10.472.80">
    <property type="entry name" value="Ypt/Rab-GAP domain of gyp1p, domain 3"/>
    <property type="match status" value="1"/>
</dbReference>
<dbReference type="OrthoDB" id="10264062at2759"/>
<feature type="compositionally biased region" description="Polar residues" evidence="10">
    <location>
        <begin position="818"/>
        <end position="831"/>
    </location>
</feature>
<dbReference type="GeneID" id="102746306"/>
<comment type="function">
    <text evidence="6">Acts as a GTPase activating protein for RAB7A. Does not act on RAB4, RAB5 or RAB6.</text>
</comment>
<keyword evidence="5" id="KW-0007">Acetylation</keyword>
<evidence type="ECO:0000256" key="10">
    <source>
        <dbReference type="SAM" id="MobiDB-lite"/>
    </source>
</evidence>
<feature type="compositionally biased region" description="Polar residues" evidence="10">
    <location>
        <begin position="846"/>
        <end position="860"/>
    </location>
</feature>
<dbReference type="Gene3D" id="1.10.8.270">
    <property type="entry name" value="putative rabgap domain of human tbc1 domain family member 14 like domains"/>
    <property type="match status" value="1"/>
</dbReference>
<accession>A0A2U3YLI4</accession>
<dbReference type="STRING" id="9713.A0A2U3YLI4"/>
<evidence type="ECO:0000256" key="7">
    <source>
        <dbReference type="ARBA" id="ARBA00065268"/>
    </source>
</evidence>
<sequence length="860" mass="99172">MAAESVVSGKLIYEQEGVYIHSSCGKTNDQDSLISGILRVLEKDAEVIVDWRPLDDALDSSSILYAGKCCNENSYICLFVYMCKYFSGVDDIKRVIVMTHISPQDKRTLLVNCQNKSLSQSFENLLDEPAYGLIQKIKKDPYTATMVGFSKVTNYIFDSLRGSDPSTHQRPPSEMADFLSDAIPGLKINQQEEPGFEVITRIDLGERPIVQRREPVSLEEWTKNIDSEGRILNVDNMKQMIFRGGLSHVLRKQAWKFLLGYFPWDSTKEERTQLQKQKTITLGDAPSHRNGKSKWSFLFSLTDLKSIKQNREGMGWSYLVFCLKDDVVLPALHFHQGDSKLLIDSLEKYVVLCESPQDKRTLLVNCQNKSLSQSFENLLDEPAYGLIQAGLLDRRKLLWAIHQWKKIKKDPYTATMVGFSKVTNYIFDSLRGSDPSTHQRPPSEMADFLSDAIPGLKINQQEEPGFEVITRIDLGERPIVQRREPVSLEEWTKNIDSEGRILNVDNMKQMIFRGGLSHVLRKQAWKFLLGYFPWDSTKEERTQLQKQKTDEYFRMKLQWKSVSEEQEKRNSRLRDYRSLIEKDVNRTDRTNKFYEGQDNPGLILLHDILMTYCMYDFDLGYVQGMSDLLSPLLYVMENEVDAFWCFASYMDQMHQNFEEQMQGMKTQLIQLSTLLRLLDSGFCSYLESQDSGYLYFCFRWLLIRFKREFSFLDILRLWEVMWTELPCKNFHLLLCCAILESEKQQIMEKHYGFNEILKHINELSMKIDVEDVLCKAEAISLQMVKCKELPQAVCEILGLQDSEVTTPDSDTGEDENVGMTSCPTSTFQSDSLPVLATSGARDDDQTQISVSPNVSRLTPA</sequence>
<evidence type="ECO:0000313" key="12">
    <source>
        <dbReference type="Proteomes" id="UP000245341"/>
    </source>
</evidence>
<keyword evidence="3" id="KW-0963">Cytoplasm</keyword>
<dbReference type="CTD" id="64786"/>
<evidence type="ECO:0000256" key="1">
    <source>
        <dbReference type="ARBA" id="ARBA00004496"/>
    </source>
</evidence>
<dbReference type="Pfam" id="PF00566">
    <property type="entry name" value="RabGAP-TBC"/>
    <property type="match status" value="1"/>
</dbReference>
<keyword evidence="12" id="KW-1185">Reference proteome</keyword>
<dbReference type="Pfam" id="PF12068">
    <property type="entry name" value="PH_RBD"/>
    <property type="match status" value="1"/>
</dbReference>
<dbReference type="InterPro" id="IPR035969">
    <property type="entry name" value="Rab-GAP_TBC_sf"/>
</dbReference>
<evidence type="ECO:0000256" key="4">
    <source>
        <dbReference type="ARBA" id="ARBA00022553"/>
    </source>
</evidence>
<reference evidence="13" key="1">
    <citation type="submission" date="2025-08" db="UniProtKB">
        <authorList>
            <consortium name="RefSeq"/>
        </authorList>
    </citation>
    <scope>IDENTIFICATION</scope>
    <source>
        <tissue evidence="13">Liver</tissue>
    </source>
</reference>
<gene>
    <name evidence="13" type="primary">TBC1D15</name>
</gene>
<dbReference type="GO" id="GO:0005096">
    <property type="term" value="F:GTPase activator activity"/>
    <property type="evidence" value="ECO:0007669"/>
    <property type="project" value="UniProtKB-KW"/>
</dbReference>
<keyword evidence="4" id="KW-0597">Phosphoprotein</keyword>
<dbReference type="SUPFAM" id="SSF47923">
    <property type="entry name" value="Ypt/Rab-GAP domain of gyp1p"/>
    <property type="match status" value="3"/>
</dbReference>
<protein>
    <recommendedName>
        <fullName evidence="8">TBC1 domain family member 15</fullName>
    </recommendedName>
    <alternativeName>
        <fullName evidence="9">GTPase-activating protein RAB7</fullName>
    </alternativeName>
</protein>
<dbReference type="PANTHER" id="PTHR22957">
    <property type="entry name" value="TBC1 DOMAIN FAMILY MEMBER GTPASE-ACTIVATING PROTEIN"/>
    <property type="match status" value="1"/>
</dbReference>
<dbReference type="AlphaFoldDB" id="A0A2U3YLI4"/>
<evidence type="ECO:0000313" key="13">
    <source>
        <dbReference type="RefSeq" id="XP_006744585.1"/>
    </source>
</evidence>
<evidence type="ECO:0000256" key="8">
    <source>
        <dbReference type="ARBA" id="ARBA00067480"/>
    </source>
</evidence>
<dbReference type="PROSITE" id="PS50086">
    <property type="entry name" value="TBC_RABGAP"/>
    <property type="match status" value="1"/>
</dbReference>
<evidence type="ECO:0000256" key="2">
    <source>
        <dbReference type="ARBA" id="ARBA00022468"/>
    </source>
</evidence>
<evidence type="ECO:0000259" key="11">
    <source>
        <dbReference type="PROSITE" id="PS50086"/>
    </source>
</evidence>
<dbReference type="Proteomes" id="UP000245341">
    <property type="component" value="Unplaced"/>
</dbReference>
<dbReference type="KEGG" id="lww:102746306"/>
<evidence type="ECO:0000256" key="6">
    <source>
        <dbReference type="ARBA" id="ARBA00055283"/>
    </source>
</evidence>
<evidence type="ECO:0000256" key="3">
    <source>
        <dbReference type="ARBA" id="ARBA00022490"/>
    </source>
</evidence>
<dbReference type="PANTHER" id="PTHR22957:SF300">
    <property type="entry name" value="TBC1 DOMAIN FAMILY MEMBER 15"/>
    <property type="match status" value="1"/>
</dbReference>
<keyword evidence="2" id="KW-0343">GTPase activation</keyword>
<dbReference type="InterPro" id="IPR000195">
    <property type="entry name" value="Rab-GAP-TBC_dom"/>
</dbReference>
<dbReference type="FunFam" id="1.10.8.270:FF:000005">
    <property type="entry name" value="TBC1 domain family member 15"/>
    <property type="match status" value="1"/>
</dbReference>
<dbReference type="RefSeq" id="XP_006744585.1">
    <property type="nucleotide sequence ID" value="XM_006744522.1"/>
</dbReference>
<comment type="subcellular location">
    <subcellularLocation>
        <location evidence="1">Cytoplasm</location>
    </subcellularLocation>
</comment>
<dbReference type="InterPro" id="IPR021935">
    <property type="entry name" value="SGSM1/2_RBD"/>
</dbReference>
<feature type="domain" description="Rab-GAP TBC" evidence="11">
    <location>
        <begin position="515"/>
        <end position="725"/>
    </location>
</feature>
<dbReference type="GO" id="GO:0005737">
    <property type="term" value="C:cytoplasm"/>
    <property type="evidence" value="ECO:0007669"/>
    <property type="project" value="UniProtKB-SubCell"/>
</dbReference>
<evidence type="ECO:0000256" key="9">
    <source>
        <dbReference type="ARBA" id="ARBA00082539"/>
    </source>
</evidence>
<proteinExistence type="predicted"/>